<dbReference type="Proteomes" id="UP001324993">
    <property type="component" value="Chromosome"/>
</dbReference>
<organism evidence="2 3">
    <name type="scientific">Coraliomargarita algicola</name>
    <dbReference type="NCBI Taxonomy" id="3092156"/>
    <lineage>
        <taxon>Bacteria</taxon>
        <taxon>Pseudomonadati</taxon>
        <taxon>Verrucomicrobiota</taxon>
        <taxon>Opitutia</taxon>
        <taxon>Puniceicoccales</taxon>
        <taxon>Coraliomargaritaceae</taxon>
        <taxon>Coraliomargarita</taxon>
    </lineage>
</organism>
<evidence type="ECO:0000313" key="3">
    <source>
        <dbReference type="Proteomes" id="UP001324993"/>
    </source>
</evidence>
<gene>
    <name evidence="2" type="ORF">SH580_20020</name>
</gene>
<dbReference type="RefSeq" id="WP_319832587.1">
    <property type="nucleotide sequence ID" value="NZ_CP138858.1"/>
</dbReference>
<dbReference type="CDD" id="cd07818">
    <property type="entry name" value="SRPBCC_1"/>
    <property type="match status" value="1"/>
</dbReference>
<evidence type="ECO:0000259" key="1">
    <source>
        <dbReference type="SMART" id="SM00871"/>
    </source>
</evidence>
<protein>
    <submittedName>
        <fullName evidence="2">SRPBCC family protein</fullName>
    </submittedName>
</protein>
<dbReference type="Gene3D" id="3.20.80.10">
    <property type="entry name" value="Regulatory factor, effector binding domain"/>
    <property type="match status" value="1"/>
</dbReference>
<dbReference type="InterPro" id="IPR019587">
    <property type="entry name" value="Polyketide_cyclase/dehydratase"/>
</dbReference>
<dbReference type="InterPro" id="IPR023393">
    <property type="entry name" value="START-like_dom_sf"/>
</dbReference>
<dbReference type="SMART" id="SM00871">
    <property type="entry name" value="AraC_E_bind"/>
    <property type="match status" value="1"/>
</dbReference>
<dbReference type="InterPro" id="IPR010499">
    <property type="entry name" value="AraC_E-bd"/>
</dbReference>
<evidence type="ECO:0000313" key="2">
    <source>
        <dbReference type="EMBL" id="WPJ95709.1"/>
    </source>
</evidence>
<reference evidence="2 3" key="1">
    <citation type="submission" date="2023-11" db="EMBL/GenBank/DDBJ databases">
        <title>Coraliomargarita sp. nov., isolated from marine algae.</title>
        <authorList>
            <person name="Lee J.K."/>
            <person name="Baek J.H."/>
            <person name="Kim J.M."/>
            <person name="Choi D.G."/>
            <person name="Jeon C.O."/>
        </authorList>
    </citation>
    <scope>NUCLEOTIDE SEQUENCE [LARGE SCALE GENOMIC DNA]</scope>
    <source>
        <strain evidence="2 3">J2-16</strain>
    </source>
</reference>
<accession>A0ABZ0RKB3</accession>
<keyword evidence="3" id="KW-1185">Reference proteome</keyword>
<name>A0ABZ0RKB3_9BACT</name>
<feature type="domain" description="AraC effector-binding" evidence="1">
    <location>
        <begin position="148"/>
        <end position="307"/>
    </location>
</feature>
<dbReference type="InterPro" id="IPR011256">
    <property type="entry name" value="Reg_factor_effector_dom_sf"/>
</dbReference>
<dbReference type="SUPFAM" id="SSF55136">
    <property type="entry name" value="Probable bacterial effector-binding domain"/>
    <property type="match status" value="1"/>
</dbReference>
<dbReference type="EMBL" id="CP138858">
    <property type="protein sequence ID" value="WPJ95709.1"/>
    <property type="molecule type" value="Genomic_DNA"/>
</dbReference>
<dbReference type="Gene3D" id="3.30.530.20">
    <property type="match status" value="1"/>
</dbReference>
<dbReference type="Pfam" id="PF10604">
    <property type="entry name" value="Polyketide_cyc2"/>
    <property type="match status" value="1"/>
</dbReference>
<proteinExistence type="predicted"/>
<dbReference type="SUPFAM" id="SSF55961">
    <property type="entry name" value="Bet v1-like"/>
    <property type="match status" value="1"/>
</dbReference>
<sequence length="307" mass="34701">MPKLMIERSVVIEAPVELVYALVCDFQRWPEWSPWLSAEKDAALSFGDDGKSYAWDGAIVGRGEMRIQNAQVNESLQMQLSLLKPWKSQSAVSFRFSEENGGTRVVWRMEGSLPFFLFFMRPMMETLIGMDYERGLAMLKDLAELGAVPSTIELLPGQTRESCRYVGLVRTCSLAEMPDCMKTDFGRLQAFFEANQLSLSGGAFSIYSKWDLSKAEVEYSACFPVASKPDALPAEFVYREMPQVDAYVVEHTGAYRNLGNAWSAGMLRGRQKVFKQSKKVFPFEVYVTEIDSVPESEIVTRVYFPLA</sequence>